<feature type="compositionally biased region" description="Low complexity" evidence="1">
    <location>
        <begin position="98"/>
        <end position="123"/>
    </location>
</feature>
<dbReference type="GO" id="GO:0032506">
    <property type="term" value="P:cytokinetic process"/>
    <property type="evidence" value="ECO:0007669"/>
    <property type="project" value="TreeGrafter"/>
</dbReference>
<proteinExistence type="predicted"/>
<reference evidence="4 5" key="1">
    <citation type="journal article" date="2019" name="Nat. Microbiol.">
        <title>Mediterranean grassland soil C-N compound turnover is dependent on rainfall and depth, and is mediated by genomically divergent microorganisms.</title>
        <authorList>
            <person name="Diamond S."/>
            <person name="Andeer P.F."/>
            <person name="Li Z."/>
            <person name="Crits-Christoph A."/>
            <person name="Burstein D."/>
            <person name="Anantharaman K."/>
            <person name="Lane K.R."/>
            <person name="Thomas B.C."/>
            <person name="Pan C."/>
            <person name="Northen T.R."/>
            <person name="Banfield J.F."/>
        </authorList>
    </citation>
    <scope>NUCLEOTIDE SEQUENCE [LARGE SCALE GENOMIC DNA]</scope>
    <source>
        <strain evidence="4">NP_2</strain>
    </source>
</reference>
<evidence type="ECO:0000313" key="4">
    <source>
        <dbReference type="EMBL" id="TMJ04150.1"/>
    </source>
</evidence>
<feature type="domain" description="SPOR" evidence="3">
    <location>
        <begin position="153"/>
        <end position="231"/>
    </location>
</feature>
<feature type="region of interest" description="Disordered" evidence="1">
    <location>
        <begin position="98"/>
        <end position="151"/>
    </location>
</feature>
<keyword evidence="2" id="KW-1133">Transmembrane helix</keyword>
<dbReference type="EMBL" id="VBAJ01000270">
    <property type="protein sequence ID" value="TMJ04150.1"/>
    <property type="molecule type" value="Genomic_DNA"/>
</dbReference>
<dbReference type="GO" id="GO:0032153">
    <property type="term" value="C:cell division site"/>
    <property type="evidence" value="ECO:0007669"/>
    <property type="project" value="TreeGrafter"/>
</dbReference>
<dbReference type="GO" id="GO:0042834">
    <property type="term" value="F:peptidoglycan binding"/>
    <property type="evidence" value="ECO:0007669"/>
    <property type="project" value="InterPro"/>
</dbReference>
<evidence type="ECO:0000256" key="2">
    <source>
        <dbReference type="SAM" id="Phobius"/>
    </source>
</evidence>
<dbReference type="GO" id="GO:0030428">
    <property type="term" value="C:cell septum"/>
    <property type="evidence" value="ECO:0007669"/>
    <property type="project" value="TreeGrafter"/>
</dbReference>
<evidence type="ECO:0000313" key="5">
    <source>
        <dbReference type="Proteomes" id="UP000318661"/>
    </source>
</evidence>
<dbReference type="Pfam" id="PF05036">
    <property type="entry name" value="SPOR"/>
    <property type="match status" value="1"/>
</dbReference>
<accession>A0A537L848</accession>
<keyword evidence="2" id="KW-0472">Membrane</keyword>
<dbReference type="InterPro" id="IPR007730">
    <property type="entry name" value="SPOR-like_dom"/>
</dbReference>
<name>A0A537L848_9BACT</name>
<evidence type="ECO:0000256" key="1">
    <source>
        <dbReference type="SAM" id="MobiDB-lite"/>
    </source>
</evidence>
<dbReference type="PANTHER" id="PTHR38687">
    <property type="entry name" value="CELL DIVISION PROTEIN DEDD-RELATED"/>
    <property type="match status" value="1"/>
</dbReference>
<dbReference type="PANTHER" id="PTHR38687:SF1">
    <property type="entry name" value="CELL DIVISION PROTEIN DEDD"/>
    <property type="match status" value="1"/>
</dbReference>
<gene>
    <name evidence="4" type="ORF">E6G99_10705</name>
</gene>
<protein>
    <submittedName>
        <fullName evidence="4">SPOR domain-containing protein</fullName>
    </submittedName>
</protein>
<dbReference type="PROSITE" id="PS51724">
    <property type="entry name" value="SPOR"/>
    <property type="match status" value="1"/>
</dbReference>
<dbReference type="SUPFAM" id="SSF110997">
    <property type="entry name" value="Sporulation related repeat"/>
    <property type="match status" value="1"/>
</dbReference>
<evidence type="ECO:0000259" key="3">
    <source>
        <dbReference type="PROSITE" id="PS51724"/>
    </source>
</evidence>
<sequence>MNERPKTGSGKKFSISIQVPDDMAAQWPDRSTAERLIEEIFRAMSGASPARPAPSRVRAPVVVAFLVALFAAGLVAGYLGARAYSVFSAPADRPATAAALRTEPSSTPQAAAPQAAPVAPQPALDFSTPATSAVETQPAPAASPPRATPGPSVTPAVVYHVQIGAFRLRENADTLIQLMARDGFKANILESGKLFIVYIGTFADQKDAARLANALRTHHYEVVVIAGPAQAAQN</sequence>
<comment type="caution">
    <text evidence="4">The sequence shown here is derived from an EMBL/GenBank/DDBJ whole genome shotgun (WGS) entry which is preliminary data.</text>
</comment>
<dbReference type="Proteomes" id="UP000318661">
    <property type="component" value="Unassembled WGS sequence"/>
</dbReference>
<feature type="transmembrane region" description="Helical" evidence="2">
    <location>
        <begin position="61"/>
        <end position="81"/>
    </location>
</feature>
<dbReference type="InterPro" id="IPR052521">
    <property type="entry name" value="Cell_div_SPOR-domain"/>
</dbReference>
<dbReference type="InterPro" id="IPR036680">
    <property type="entry name" value="SPOR-like_sf"/>
</dbReference>
<keyword evidence="2" id="KW-0812">Transmembrane</keyword>
<organism evidence="4 5">
    <name type="scientific">Candidatus Segetimicrobium genomatis</name>
    <dbReference type="NCBI Taxonomy" id="2569760"/>
    <lineage>
        <taxon>Bacteria</taxon>
        <taxon>Bacillati</taxon>
        <taxon>Candidatus Sysuimicrobiota</taxon>
        <taxon>Candidatus Sysuimicrobiia</taxon>
        <taxon>Candidatus Sysuimicrobiales</taxon>
        <taxon>Candidatus Segetimicrobiaceae</taxon>
        <taxon>Candidatus Segetimicrobium</taxon>
    </lineage>
</organism>
<dbReference type="Gene3D" id="3.30.70.1070">
    <property type="entry name" value="Sporulation related repeat"/>
    <property type="match status" value="1"/>
</dbReference>
<dbReference type="AlphaFoldDB" id="A0A537L848"/>